<dbReference type="EMBL" id="MYFO01000038">
    <property type="protein sequence ID" value="TFE84167.1"/>
    <property type="molecule type" value="Genomic_DNA"/>
</dbReference>
<dbReference type="SUPFAM" id="SSF53822">
    <property type="entry name" value="Periplasmic binding protein-like I"/>
    <property type="match status" value="1"/>
</dbReference>
<reference evidence="6 7" key="1">
    <citation type="submission" date="2017-03" db="EMBL/GenBank/DDBJ databases">
        <title>Isolation of Levoglucosan Utilizing Bacteria.</title>
        <authorList>
            <person name="Arya A.S."/>
        </authorList>
    </citation>
    <scope>NUCLEOTIDE SEQUENCE [LARGE SCALE GENOMIC DNA]</scope>
    <source>
        <strain evidence="6 7">MEC069</strain>
    </source>
</reference>
<evidence type="ECO:0000256" key="1">
    <source>
        <dbReference type="ARBA" id="ARBA00022491"/>
    </source>
</evidence>
<dbReference type="InterPro" id="IPR010982">
    <property type="entry name" value="Lambda_DNA-bd_dom_sf"/>
</dbReference>
<keyword evidence="4" id="KW-0804">Transcription</keyword>
<dbReference type="SMART" id="SM00354">
    <property type="entry name" value="HTH_LACI"/>
    <property type="match status" value="1"/>
</dbReference>
<dbReference type="InterPro" id="IPR046335">
    <property type="entry name" value="LacI/GalR-like_sensor"/>
</dbReference>
<dbReference type="CDD" id="cd06267">
    <property type="entry name" value="PBP1_LacI_sugar_binding-like"/>
    <property type="match status" value="1"/>
</dbReference>
<keyword evidence="7" id="KW-1185">Reference proteome</keyword>
<dbReference type="Pfam" id="PF13377">
    <property type="entry name" value="Peripla_BP_3"/>
    <property type="match status" value="1"/>
</dbReference>
<evidence type="ECO:0000313" key="7">
    <source>
        <dbReference type="Proteomes" id="UP000298246"/>
    </source>
</evidence>
<dbReference type="SUPFAM" id="SSF47413">
    <property type="entry name" value="lambda repressor-like DNA-binding domains"/>
    <property type="match status" value="1"/>
</dbReference>
<evidence type="ECO:0000256" key="3">
    <source>
        <dbReference type="ARBA" id="ARBA00023125"/>
    </source>
</evidence>
<keyword evidence="1" id="KW-0678">Repressor</keyword>
<sequence length="336" mass="36297">MSVTIKDIAKLAGVSHTTVSRALNDSPLISGETKARIRQLAEQLQYSPNFSAKGLVLDRSYNLGLFFTTLSKGTSAGFFYEAIRGVNGVIGDRYQLIVKGIDDYTSFHAIARKSFDGLIVVSQSAEDQPFIEHAVAQGIPIAVLNRSVTTADALNVLSDEEEGAYQAVSYLIGQGHRRIALVEGRAGFQSAEHRRAGFARALARHGLALDEAHRYPGQYDLASGHRAMQQFISLAARPTAVFCCNDEMALGAIKAAAEAGLAVPRDVSVVGFDDTVFAAFTSPALTTVRRPIERISREGAQRLLQGIERKQPASGRVLLRTELVVRESAAAPAREQ</sequence>
<name>A0A4Y8PU95_9BACL</name>
<dbReference type="InterPro" id="IPR000843">
    <property type="entry name" value="HTH_LacI"/>
</dbReference>
<evidence type="ECO:0000256" key="2">
    <source>
        <dbReference type="ARBA" id="ARBA00023015"/>
    </source>
</evidence>
<keyword evidence="3" id="KW-0238">DNA-binding</keyword>
<proteinExistence type="predicted"/>
<dbReference type="InterPro" id="IPR028082">
    <property type="entry name" value="Peripla_BP_I"/>
</dbReference>
<evidence type="ECO:0000256" key="4">
    <source>
        <dbReference type="ARBA" id="ARBA00023163"/>
    </source>
</evidence>
<dbReference type="CDD" id="cd01392">
    <property type="entry name" value="HTH_LacI"/>
    <property type="match status" value="1"/>
</dbReference>
<dbReference type="PRINTS" id="PR00036">
    <property type="entry name" value="HTHLACI"/>
</dbReference>
<accession>A0A4Y8PU95</accession>
<dbReference type="AlphaFoldDB" id="A0A4Y8PU95"/>
<dbReference type="RefSeq" id="WP_134756513.1">
    <property type="nucleotide sequence ID" value="NZ_MYFO02000001.1"/>
</dbReference>
<dbReference type="PROSITE" id="PS50932">
    <property type="entry name" value="HTH_LACI_2"/>
    <property type="match status" value="1"/>
</dbReference>
<keyword evidence="2" id="KW-0805">Transcription regulation</keyword>
<comment type="caution">
    <text evidence="6">The sequence shown here is derived from an EMBL/GenBank/DDBJ whole genome shotgun (WGS) entry which is preliminary data.</text>
</comment>
<dbReference type="PANTHER" id="PTHR30146">
    <property type="entry name" value="LACI-RELATED TRANSCRIPTIONAL REPRESSOR"/>
    <property type="match status" value="1"/>
</dbReference>
<dbReference type="PROSITE" id="PS00356">
    <property type="entry name" value="HTH_LACI_1"/>
    <property type="match status" value="1"/>
</dbReference>
<organism evidence="6 7">
    <name type="scientific">Paenibacillus athensensis</name>
    <dbReference type="NCBI Taxonomy" id="1967502"/>
    <lineage>
        <taxon>Bacteria</taxon>
        <taxon>Bacillati</taxon>
        <taxon>Bacillota</taxon>
        <taxon>Bacilli</taxon>
        <taxon>Bacillales</taxon>
        <taxon>Paenibacillaceae</taxon>
        <taxon>Paenibacillus</taxon>
    </lineage>
</organism>
<dbReference type="Gene3D" id="3.40.50.2300">
    <property type="match status" value="2"/>
</dbReference>
<evidence type="ECO:0000313" key="6">
    <source>
        <dbReference type="EMBL" id="TFE84167.1"/>
    </source>
</evidence>
<dbReference type="PANTHER" id="PTHR30146:SF148">
    <property type="entry name" value="HTH-TYPE TRANSCRIPTIONAL REPRESSOR PURR-RELATED"/>
    <property type="match status" value="1"/>
</dbReference>
<dbReference type="Pfam" id="PF00356">
    <property type="entry name" value="LacI"/>
    <property type="match status" value="1"/>
</dbReference>
<protein>
    <submittedName>
        <fullName evidence="6">LacI family transcriptional regulator</fullName>
    </submittedName>
</protein>
<dbReference type="OrthoDB" id="9775106at2"/>
<dbReference type="GO" id="GO:0003700">
    <property type="term" value="F:DNA-binding transcription factor activity"/>
    <property type="evidence" value="ECO:0007669"/>
    <property type="project" value="TreeGrafter"/>
</dbReference>
<dbReference type="Proteomes" id="UP000298246">
    <property type="component" value="Unassembled WGS sequence"/>
</dbReference>
<feature type="domain" description="HTH lacI-type" evidence="5">
    <location>
        <begin position="3"/>
        <end position="57"/>
    </location>
</feature>
<evidence type="ECO:0000259" key="5">
    <source>
        <dbReference type="PROSITE" id="PS50932"/>
    </source>
</evidence>
<dbReference type="Gene3D" id="1.10.260.40">
    <property type="entry name" value="lambda repressor-like DNA-binding domains"/>
    <property type="match status" value="1"/>
</dbReference>
<dbReference type="GO" id="GO:0000976">
    <property type="term" value="F:transcription cis-regulatory region binding"/>
    <property type="evidence" value="ECO:0007669"/>
    <property type="project" value="TreeGrafter"/>
</dbReference>
<gene>
    <name evidence="6" type="ORF">B5M42_21250</name>
</gene>